<dbReference type="EMBL" id="CP074402">
    <property type="protein sequence ID" value="QVJ03289.1"/>
    <property type="molecule type" value="Genomic_DNA"/>
</dbReference>
<feature type="domain" description="PASTA" evidence="3">
    <location>
        <begin position="104"/>
        <end position="180"/>
    </location>
</feature>
<dbReference type="GO" id="GO:0016301">
    <property type="term" value="F:kinase activity"/>
    <property type="evidence" value="ECO:0007669"/>
    <property type="project" value="UniProtKB-KW"/>
</dbReference>
<dbReference type="Gene3D" id="3.30.10.20">
    <property type="match status" value="1"/>
</dbReference>
<gene>
    <name evidence="4" type="ORF">KGD82_15085</name>
</gene>
<sequence>MTLLGFVALVVLALLLPPTAEEPASASPTEEPVLELVGLDLPDAEDQLDEAGLDLGDLVLGALAEDVAWTRSAMAVCGQEVDRDTAALTVAPEGVDCPEAPDASEEWPTLPDFVDGSVGDARAWIEGAGLTVEVTSAFGDTDAPDPARADGHTVCGQEPDGNDATAPFSDAFAVELFAVPGDLDCPGEIGDPSPTPEPEPEPEPEPAPDPEPEPAPAPDPDPAPAPVQGVHPGSFCSQHWQYGHTSNGTLMQCTTTAEDSRFRWRSA</sequence>
<feature type="region of interest" description="Disordered" evidence="1">
    <location>
        <begin position="181"/>
        <end position="236"/>
    </location>
</feature>
<feature type="compositionally biased region" description="Pro residues" evidence="1">
    <location>
        <begin position="213"/>
        <end position="225"/>
    </location>
</feature>
<feature type="compositionally biased region" description="Acidic residues" evidence="1">
    <location>
        <begin position="198"/>
        <end position="212"/>
    </location>
</feature>
<evidence type="ECO:0000313" key="4">
    <source>
        <dbReference type="EMBL" id="QVJ03289.1"/>
    </source>
</evidence>
<dbReference type="PROSITE" id="PS51178">
    <property type="entry name" value="PASTA"/>
    <property type="match status" value="1"/>
</dbReference>
<reference evidence="4" key="1">
    <citation type="submission" date="2021-05" db="EMBL/GenBank/DDBJ databases">
        <authorList>
            <person name="Kaiqin L."/>
            <person name="Jian G."/>
        </authorList>
    </citation>
    <scope>NUCLEOTIDE SEQUENCE</scope>
    <source>
        <strain evidence="4">HDS5</strain>
    </source>
</reference>
<evidence type="ECO:0000256" key="2">
    <source>
        <dbReference type="SAM" id="SignalP"/>
    </source>
</evidence>
<organism evidence="4 5">
    <name type="scientific">Nocardiopsis eucommiae</name>
    <dbReference type="NCBI Taxonomy" id="2831970"/>
    <lineage>
        <taxon>Bacteria</taxon>
        <taxon>Bacillati</taxon>
        <taxon>Actinomycetota</taxon>
        <taxon>Actinomycetes</taxon>
        <taxon>Streptosporangiales</taxon>
        <taxon>Nocardiopsidaceae</taxon>
        <taxon>Nocardiopsis</taxon>
    </lineage>
</organism>
<accession>A0A975QMD4</accession>
<dbReference type="CDD" id="cd06577">
    <property type="entry name" value="PASTA_pknB"/>
    <property type="match status" value="1"/>
</dbReference>
<dbReference type="AlphaFoldDB" id="A0A975QMD4"/>
<feature type="chain" id="PRO_5038822687" evidence="2">
    <location>
        <begin position="21"/>
        <end position="267"/>
    </location>
</feature>
<name>A0A975QMD4_9ACTN</name>
<dbReference type="InterPro" id="IPR005543">
    <property type="entry name" value="PASTA_dom"/>
</dbReference>
<evidence type="ECO:0000259" key="3">
    <source>
        <dbReference type="PROSITE" id="PS51178"/>
    </source>
</evidence>
<dbReference type="Proteomes" id="UP000682416">
    <property type="component" value="Chromosome"/>
</dbReference>
<proteinExistence type="predicted"/>
<evidence type="ECO:0000313" key="5">
    <source>
        <dbReference type="Proteomes" id="UP000682416"/>
    </source>
</evidence>
<keyword evidence="4" id="KW-0418">Kinase</keyword>
<keyword evidence="4" id="KW-0808">Transferase</keyword>
<keyword evidence="5" id="KW-1185">Reference proteome</keyword>
<protein>
    <submittedName>
        <fullName evidence="4">Serine/threonine kinase</fullName>
    </submittedName>
</protein>
<keyword evidence="2" id="KW-0732">Signal</keyword>
<evidence type="ECO:0000256" key="1">
    <source>
        <dbReference type="SAM" id="MobiDB-lite"/>
    </source>
</evidence>
<feature type="region of interest" description="Disordered" evidence="1">
    <location>
        <begin position="137"/>
        <end position="166"/>
    </location>
</feature>
<dbReference type="KEGG" id="nec:KGD82_15085"/>
<feature type="signal peptide" evidence="2">
    <location>
        <begin position="1"/>
        <end position="20"/>
    </location>
</feature>